<dbReference type="InterPro" id="IPR023214">
    <property type="entry name" value="HAD_sf"/>
</dbReference>
<organism evidence="2">
    <name type="scientific">Dictyoglomus thermophilum</name>
    <dbReference type="NCBI Taxonomy" id="14"/>
    <lineage>
        <taxon>Bacteria</taxon>
        <taxon>Pseudomonadati</taxon>
        <taxon>Dictyoglomota</taxon>
        <taxon>Dictyoglomia</taxon>
        <taxon>Dictyoglomales</taxon>
        <taxon>Dictyoglomaceae</taxon>
        <taxon>Dictyoglomus</taxon>
    </lineage>
</organism>
<gene>
    <name evidence="2" type="ORF">ENW00_03185</name>
</gene>
<protein>
    <submittedName>
        <fullName evidence="2">HAD family hydrolase</fullName>
    </submittedName>
</protein>
<dbReference type="EMBL" id="DTIN01000011">
    <property type="protein sequence ID" value="HFX13148.1"/>
    <property type="molecule type" value="Genomic_DNA"/>
</dbReference>
<dbReference type="GO" id="GO:0016787">
    <property type="term" value="F:hydrolase activity"/>
    <property type="evidence" value="ECO:0007669"/>
    <property type="project" value="UniProtKB-KW"/>
</dbReference>
<evidence type="ECO:0000313" key="2">
    <source>
        <dbReference type="EMBL" id="HFX13148.1"/>
    </source>
</evidence>
<sequence>MIKAILFDLDGTLLYSDLELFTKHYFSMLREEFKKIGDADSLFKSLNIAVTKMMQNRGPKSNNEVFWEEFEKLVSIDRNIMEDFFYNFYIEKFPKLKDTVKARPNPYAKEVIEKAFDLGLKVVIATNAVFPLIAIRERLRWAEIDNFNYDLITSMEIMHACKPFPEYYKEILEKIGEKPEKTIMVGNDLQEDLSASSLGIITFLTKDGQILNGDKPKYTPDIIGKMEDLLEILPLLSK</sequence>
<proteinExistence type="predicted"/>
<keyword evidence="1 2" id="KW-0378">Hydrolase</keyword>
<dbReference type="Pfam" id="PF00702">
    <property type="entry name" value="Hydrolase"/>
    <property type="match status" value="1"/>
</dbReference>
<dbReference type="AlphaFoldDB" id="A0A7C3MHE3"/>
<dbReference type="PRINTS" id="PR00413">
    <property type="entry name" value="HADHALOGNASE"/>
</dbReference>
<dbReference type="SFLD" id="SFLDS00003">
    <property type="entry name" value="Haloacid_Dehalogenase"/>
    <property type="match status" value="1"/>
</dbReference>
<evidence type="ECO:0000256" key="1">
    <source>
        <dbReference type="ARBA" id="ARBA00022801"/>
    </source>
</evidence>
<dbReference type="Gene3D" id="1.10.150.520">
    <property type="match status" value="1"/>
</dbReference>
<dbReference type="PANTHER" id="PTHR43316:SF3">
    <property type="entry name" value="HALOACID DEHALOGENASE, TYPE II (AFU_ORTHOLOGUE AFUA_2G07750)-RELATED"/>
    <property type="match status" value="1"/>
</dbReference>
<dbReference type="InterPro" id="IPR051540">
    <property type="entry name" value="S-2-haloacid_dehalogenase"/>
</dbReference>
<dbReference type="SUPFAM" id="SSF56784">
    <property type="entry name" value="HAD-like"/>
    <property type="match status" value="1"/>
</dbReference>
<dbReference type="InterPro" id="IPR006439">
    <property type="entry name" value="HAD-SF_hydro_IA"/>
</dbReference>
<dbReference type="PANTHER" id="PTHR43316">
    <property type="entry name" value="HYDROLASE, HALOACID DELAHOGENASE-RELATED"/>
    <property type="match status" value="1"/>
</dbReference>
<accession>A0A7C3MHE3</accession>
<dbReference type="SFLD" id="SFLDG01129">
    <property type="entry name" value="C1.5:_HAD__Beta-PGM__Phosphata"/>
    <property type="match status" value="1"/>
</dbReference>
<reference evidence="2" key="1">
    <citation type="journal article" date="2020" name="mSystems">
        <title>Genome- and Community-Level Interaction Insights into Carbon Utilization and Element Cycling Functions of Hydrothermarchaeota in Hydrothermal Sediment.</title>
        <authorList>
            <person name="Zhou Z."/>
            <person name="Liu Y."/>
            <person name="Xu W."/>
            <person name="Pan J."/>
            <person name="Luo Z.H."/>
            <person name="Li M."/>
        </authorList>
    </citation>
    <scope>NUCLEOTIDE SEQUENCE [LARGE SCALE GENOMIC DNA]</scope>
    <source>
        <strain evidence="2">SpSt-81</strain>
    </source>
</reference>
<dbReference type="InterPro" id="IPR036412">
    <property type="entry name" value="HAD-like_sf"/>
</dbReference>
<comment type="caution">
    <text evidence="2">The sequence shown here is derived from an EMBL/GenBank/DDBJ whole genome shotgun (WGS) entry which is preliminary data.</text>
</comment>
<name>A0A7C3MHE3_DICTH</name>
<dbReference type="Gene3D" id="3.40.50.1000">
    <property type="entry name" value="HAD superfamily/HAD-like"/>
    <property type="match status" value="1"/>
</dbReference>